<feature type="signal peptide" evidence="1">
    <location>
        <begin position="1"/>
        <end position="24"/>
    </location>
</feature>
<dbReference type="OrthoDB" id="6466381at2"/>
<dbReference type="AlphaFoldDB" id="A0A370QQL9"/>
<keyword evidence="1" id="KW-0732">Signal</keyword>
<dbReference type="InterPro" id="IPR050263">
    <property type="entry name" value="Bact_Fimbrial_Adh_Pro"/>
</dbReference>
<evidence type="ECO:0000313" key="4">
    <source>
        <dbReference type="Proteomes" id="UP000254848"/>
    </source>
</evidence>
<dbReference type="Proteomes" id="UP000254848">
    <property type="component" value="Unassembled WGS sequence"/>
</dbReference>
<dbReference type="Pfam" id="PF00419">
    <property type="entry name" value="Fimbrial"/>
    <property type="match status" value="1"/>
</dbReference>
<dbReference type="InterPro" id="IPR000259">
    <property type="entry name" value="Adhesion_dom_fimbrial"/>
</dbReference>
<dbReference type="SUPFAM" id="SSF49401">
    <property type="entry name" value="Bacterial adhesins"/>
    <property type="match status" value="1"/>
</dbReference>
<comment type="caution">
    <text evidence="3">The sequence shown here is derived from an EMBL/GenBank/DDBJ whole genome shotgun (WGS) entry which is preliminary data.</text>
</comment>
<reference evidence="3 4" key="1">
    <citation type="submission" date="2018-07" db="EMBL/GenBank/DDBJ databases">
        <title>Genomic Encyclopedia of Type Strains, Phase IV (KMG-IV): sequencing the most valuable type-strain genomes for metagenomic binning, comparative biology and taxonomic classification.</title>
        <authorList>
            <person name="Goeker M."/>
        </authorList>
    </citation>
    <scope>NUCLEOTIDE SEQUENCE [LARGE SCALE GENOMIC DNA]</scope>
    <source>
        <strain evidence="3 4">DSM 103736</strain>
    </source>
</reference>
<feature type="domain" description="Fimbrial-type adhesion" evidence="2">
    <location>
        <begin position="27"/>
        <end position="168"/>
    </location>
</feature>
<dbReference type="EMBL" id="QRAP01000005">
    <property type="protein sequence ID" value="RDK91083.1"/>
    <property type="molecule type" value="Genomic_DNA"/>
</dbReference>
<dbReference type="RefSeq" id="WP_115458890.1">
    <property type="nucleotide sequence ID" value="NZ_QRAP01000005.1"/>
</dbReference>
<keyword evidence="4" id="KW-1185">Reference proteome</keyword>
<dbReference type="InterPro" id="IPR008966">
    <property type="entry name" value="Adhesion_dom_sf"/>
</dbReference>
<dbReference type="InterPro" id="IPR036937">
    <property type="entry name" value="Adhesion_dom_fimbrial_sf"/>
</dbReference>
<dbReference type="PANTHER" id="PTHR33420:SF27">
    <property type="entry name" value="PROTEIN FIMG"/>
    <property type="match status" value="1"/>
</dbReference>
<protein>
    <submittedName>
        <fullName evidence="3">Minor fimbrial subunit</fullName>
    </submittedName>
</protein>
<dbReference type="PANTHER" id="PTHR33420">
    <property type="entry name" value="FIMBRIAL SUBUNIT ELFA-RELATED"/>
    <property type="match status" value="1"/>
</dbReference>
<name>A0A370QQL9_9GAMM</name>
<evidence type="ECO:0000259" key="2">
    <source>
        <dbReference type="Pfam" id="PF00419"/>
    </source>
</evidence>
<proteinExistence type="predicted"/>
<organism evidence="3 4">
    <name type="scientific">Enterobacillus tribolii</name>
    <dbReference type="NCBI Taxonomy" id="1487935"/>
    <lineage>
        <taxon>Bacteria</taxon>
        <taxon>Pseudomonadati</taxon>
        <taxon>Pseudomonadota</taxon>
        <taxon>Gammaproteobacteria</taxon>
        <taxon>Enterobacterales</taxon>
        <taxon>Hafniaceae</taxon>
        <taxon>Enterobacillus</taxon>
    </lineage>
</organism>
<gene>
    <name evidence="3" type="ORF">C8D90_105371</name>
</gene>
<dbReference type="Gene3D" id="2.60.40.1090">
    <property type="entry name" value="Fimbrial-type adhesion domain"/>
    <property type="match status" value="1"/>
</dbReference>
<evidence type="ECO:0000256" key="1">
    <source>
        <dbReference type="SAM" id="SignalP"/>
    </source>
</evidence>
<dbReference type="GO" id="GO:0043709">
    <property type="term" value="P:cell adhesion involved in single-species biofilm formation"/>
    <property type="evidence" value="ECO:0007669"/>
    <property type="project" value="TreeGrafter"/>
</dbReference>
<sequence>MEGLMKRSAVALLVLAGTSGSAFALDINVTGNVVASACDSEVVGGSGNTINLGDIQATTLLSQNSQSPEKEFQINLKDCPVTTTGFVATFSGTAATANNTMFANGGTAGNVEIRMVDESGNSVVTNKTISGSISSGGASIKLKTNAYSTQGTASPGTIQGTVQVSFTYS</sequence>
<evidence type="ECO:0000313" key="3">
    <source>
        <dbReference type="EMBL" id="RDK91083.1"/>
    </source>
</evidence>
<accession>A0A370QQL9</accession>
<feature type="chain" id="PRO_5016620973" evidence="1">
    <location>
        <begin position="25"/>
        <end position="169"/>
    </location>
</feature>
<dbReference type="GO" id="GO:0009289">
    <property type="term" value="C:pilus"/>
    <property type="evidence" value="ECO:0007669"/>
    <property type="project" value="InterPro"/>
</dbReference>